<dbReference type="EMBL" id="CAACVG010005289">
    <property type="protein sequence ID" value="VEN39149.1"/>
    <property type="molecule type" value="Genomic_DNA"/>
</dbReference>
<dbReference type="PANTHER" id="PTHR11710:SF0">
    <property type="entry name" value="40S RIBOSOMAL PROTEIN S19"/>
    <property type="match status" value="1"/>
</dbReference>
<dbReference type="GO" id="GO:0000028">
    <property type="term" value="P:ribosomal small subunit assembly"/>
    <property type="evidence" value="ECO:0007669"/>
    <property type="project" value="TreeGrafter"/>
</dbReference>
<evidence type="ECO:0000313" key="5">
    <source>
        <dbReference type="EMBL" id="VEN39149.1"/>
    </source>
</evidence>
<accession>A0A653BU97</accession>
<evidence type="ECO:0000313" key="6">
    <source>
        <dbReference type="Proteomes" id="UP000410492"/>
    </source>
</evidence>
<sequence length="169" mass="19001">MFGSCKRNDTKPSHFCRSAGSISRKSLQSLEGLTLIEKSPDGGRKMTQQGRRDLDRIAAQLLPIHGDLTDAGLQRRKSRPPPTLLAEKLVGENYDLNDEWRKRWETPKASQAAYIADPTVPLPGMELPRHQCKTLNRIRMSHGICRDSFYKWGLAETPTSESPARLSTT</sequence>
<dbReference type="InterPro" id="IPR036390">
    <property type="entry name" value="WH_DNA-bd_sf"/>
</dbReference>
<dbReference type="GO" id="GO:0003735">
    <property type="term" value="F:structural constituent of ribosome"/>
    <property type="evidence" value="ECO:0007669"/>
    <property type="project" value="InterPro"/>
</dbReference>
<dbReference type="PANTHER" id="PTHR11710">
    <property type="entry name" value="40S RIBOSOMAL PROTEIN S19"/>
    <property type="match status" value="1"/>
</dbReference>
<proteinExistence type="inferred from homology"/>
<keyword evidence="3" id="KW-0687">Ribonucleoprotein</keyword>
<dbReference type="SMART" id="SM01413">
    <property type="entry name" value="Ribosomal_S19e"/>
    <property type="match status" value="1"/>
</dbReference>
<dbReference type="InterPro" id="IPR036388">
    <property type="entry name" value="WH-like_DNA-bd_sf"/>
</dbReference>
<dbReference type="InterPro" id="IPR001266">
    <property type="entry name" value="Ribosomal_eS19"/>
</dbReference>
<evidence type="ECO:0000256" key="1">
    <source>
        <dbReference type="ARBA" id="ARBA00010014"/>
    </source>
</evidence>
<dbReference type="GO" id="GO:0022627">
    <property type="term" value="C:cytosolic small ribosomal subunit"/>
    <property type="evidence" value="ECO:0007669"/>
    <property type="project" value="TreeGrafter"/>
</dbReference>
<feature type="compositionally biased region" description="Basic and acidic residues" evidence="4">
    <location>
        <begin position="1"/>
        <end position="12"/>
    </location>
</feature>
<evidence type="ECO:0000256" key="3">
    <source>
        <dbReference type="ARBA" id="ARBA00023274"/>
    </source>
</evidence>
<comment type="similarity">
    <text evidence="1">Belongs to the eukaryotic ribosomal protein eS19 family.</text>
</comment>
<dbReference type="Gene3D" id="1.10.10.10">
    <property type="entry name" value="Winged helix-like DNA-binding domain superfamily/Winged helix DNA-binding domain"/>
    <property type="match status" value="1"/>
</dbReference>
<dbReference type="AlphaFoldDB" id="A0A653BU97"/>
<keyword evidence="6" id="KW-1185">Reference proteome</keyword>
<reference evidence="5 6" key="1">
    <citation type="submission" date="2019-01" db="EMBL/GenBank/DDBJ databases">
        <authorList>
            <person name="Sayadi A."/>
        </authorList>
    </citation>
    <scope>NUCLEOTIDE SEQUENCE [LARGE SCALE GENOMIC DNA]</scope>
</reference>
<dbReference type="GO" id="GO:0006412">
    <property type="term" value="P:translation"/>
    <property type="evidence" value="ECO:0007669"/>
    <property type="project" value="InterPro"/>
</dbReference>
<dbReference type="SUPFAM" id="SSF46785">
    <property type="entry name" value="Winged helix' DNA-binding domain"/>
    <property type="match status" value="1"/>
</dbReference>
<protein>
    <submittedName>
        <fullName evidence="5">Uncharacterized protein</fullName>
    </submittedName>
</protein>
<evidence type="ECO:0000256" key="2">
    <source>
        <dbReference type="ARBA" id="ARBA00022980"/>
    </source>
</evidence>
<dbReference type="Proteomes" id="UP000410492">
    <property type="component" value="Unassembled WGS sequence"/>
</dbReference>
<dbReference type="GO" id="GO:0003723">
    <property type="term" value="F:RNA binding"/>
    <property type="evidence" value="ECO:0007669"/>
    <property type="project" value="TreeGrafter"/>
</dbReference>
<gene>
    <name evidence="5" type="ORF">CALMAC_LOCUS3789</name>
</gene>
<keyword evidence="2" id="KW-0689">Ribosomal protein</keyword>
<organism evidence="5 6">
    <name type="scientific">Callosobruchus maculatus</name>
    <name type="common">Southern cowpea weevil</name>
    <name type="synonym">Pulse bruchid</name>
    <dbReference type="NCBI Taxonomy" id="64391"/>
    <lineage>
        <taxon>Eukaryota</taxon>
        <taxon>Metazoa</taxon>
        <taxon>Ecdysozoa</taxon>
        <taxon>Arthropoda</taxon>
        <taxon>Hexapoda</taxon>
        <taxon>Insecta</taxon>
        <taxon>Pterygota</taxon>
        <taxon>Neoptera</taxon>
        <taxon>Endopterygota</taxon>
        <taxon>Coleoptera</taxon>
        <taxon>Polyphaga</taxon>
        <taxon>Cucujiformia</taxon>
        <taxon>Chrysomeloidea</taxon>
        <taxon>Chrysomelidae</taxon>
        <taxon>Bruchinae</taxon>
        <taxon>Bruchini</taxon>
        <taxon>Callosobruchus</taxon>
    </lineage>
</organism>
<name>A0A653BU97_CALMS</name>
<evidence type="ECO:0000256" key="4">
    <source>
        <dbReference type="SAM" id="MobiDB-lite"/>
    </source>
</evidence>
<feature type="region of interest" description="Disordered" evidence="4">
    <location>
        <begin position="1"/>
        <end position="21"/>
    </location>
</feature>
<dbReference type="Pfam" id="PF01090">
    <property type="entry name" value="Ribosomal_S19e"/>
    <property type="match status" value="1"/>
</dbReference>
<dbReference type="OrthoDB" id="6768221at2759"/>